<accession>A0A9D1R3R8</accession>
<dbReference type="InterPro" id="IPR003200">
    <property type="entry name" value="Nict_dMeBzImd_PRibTrfase"/>
</dbReference>
<dbReference type="PANTHER" id="PTHR43463:SF1">
    <property type="entry name" value="NICOTINATE-NUCLEOTIDE--DIMETHYLBENZIMIDAZOLE PHOSPHORIBOSYLTRANSFERASE"/>
    <property type="match status" value="1"/>
</dbReference>
<dbReference type="SUPFAM" id="SSF52733">
    <property type="entry name" value="Nicotinate mononucleotide:5,6-dimethylbenzimidazole phosphoribosyltransferase (CobT)"/>
    <property type="match status" value="1"/>
</dbReference>
<dbReference type="Gene3D" id="1.10.1610.10">
    <property type="match status" value="1"/>
</dbReference>
<evidence type="ECO:0000256" key="3">
    <source>
        <dbReference type="ARBA" id="ARBA00011991"/>
    </source>
</evidence>
<evidence type="ECO:0000256" key="9">
    <source>
        <dbReference type="ARBA" id="ARBA00047340"/>
    </source>
</evidence>
<dbReference type="Proteomes" id="UP000824264">
    <property type="component" value="Unassembled WGS sequence"/>
</dbReference>
<dbReference type="InterPro" id="IPR023195">
    <property type="entry name" value="Nict_dMeBzImd_PRibTrfase_N"/>
</dbReference>
<comment type="caution">
    <text evidence="11">The sequence shown here is derived from an EMBL/GenBank/DDBJ whole genome shotgun (WGS) entry which is preliminary data.</text>
</comment>
<name>A0A9D1R3R8_9BACT</name>
<dbReference type="AlphaFoldDB" id="A0A9D1R3R8"/>
<evidence type="ECO:0000256" key="2">
    <source>
        <dbReference type="ARBA" id="ARBA00007110"/>
    </source>
</evidence>
<evidence type="ECO:0000313" key="11">
    <source>
        <dbReference type="EMBL" id="HIW79567.1"/>
    </source>
</evidence>
<keyword evidence="5 10" id="KW-0169">Cobalamin biosynthesis</keyword>
<evidence type="ECO:0000256" key="7">
    <source>
        <dbReference type="ARBA" id="ARBA00022679"/>
    </source>
</evidence>
<feature type="active site" description="Proton acceptor" evidence="10">
    <location>
        <position position="313"/>
    </location>
</feature>
<evidence type="ECO:0000256" key="5">
    <source>
        <dbReference type="ARBA" id="ARBA00022573"/>
    </source>
</evidence>
<dbReference type="GO" id="GO:0008939">
    <property type="term" value="F:nicotinate-nucleotide-dimethylbenzimidazole phosphoribosyltransferase activity"/>
    <property type="evidence" value="ECO:0007669"/>
    <property type="project" value="UniProtKB-UniRule"/>
</dbReference>
<keyword evidence="7 10" id="KW-0808">Transferase</keyword>
<dbReference type="FunFam" id="3.40.50.10210:FF:000001">
    <property type="entry name" value="Nicotinate-nucleotide--dimethylbenzimidazole phosphoribosyltransferase"/>
    <property type="match status" value="1"/>
</dbReference>
<evidence type="ECO:0000256" key="6">
    <source>
        <dbReference type="ARBA" id="ARBA00022676"/>
    </source>
</evidence>
<sequence>MRHLVIPPFAEETAKATSKRLDELAKVPGSLGKLEELAVRLAGITDKECPAFPDKAVVLFAADHDIALHGVSATGQDVTEKQVRNFVKGGGTINAFCRNAGARFTVVDVGVKGDLDDVDGLIRRKVMHSAHDFSQGPAMTREEAEACVQVGIDMAREEARRGASLLAAGEMGIGNTSPSSAITAVYTGASVEEVTGVGSGISSERVRHKAELIRQGIEINRPDPSDPLDVLAKVGGPELGAMCGLMLGGASLRIPVVVDGFIAGAAAALAIALRPGARDMLIGSHASAEPGHRLLMEHLGIPTYFDFGLRLGEGTGAALLFPLIDASVRILTEMNTLQGIGMK</sequence>
<dbReference type="InterPro" id="IPR017846">
    <property type="entry name" value="Nict_dMeBzImd_PRibTrfase_bact"/>
</dbReference>
<evidence type="ECO:0000256" key="8">
    <source>
        <dbReference type="ARBA" id="ARBA00030686"/>
    </source>
</evidence>
<dbReference type="EC" id="2.4.2.21" evidence="3 10"/>
<proteinExistence type="inferred from homology"/>
<dbReference type="EMBL" id="DXGI01000392">
    <property type="protein sequence ID" value="HIW79567.1"/>
    <property type="molecule type" value="Genomic_DNA"/>
</dbReference>
<dbReference type="HAMAP" id="MF_00230">
    <property type="entry name" value="CobT"/>
    <property type="match status" value="1"/>
</dbReference>
<comment type="similarity">
    <text evidence="2 10">Belongs to the CobT family.</text>
</comment>
<reference evidence="11" key="2">
    <citation type="submission" date="2021-04" db="EMBL/GenBank/DDBJ databases">
        <authorList>
            <person name="Gilroy R."/>
        </authorList>
    </citation>
    <scope>NUCLEOTIDE SEQUENCE</scope>
    <source>
        <strain evidence="11">ChiSxjej5B17-1746</strain>
    </source>
</reference>
<reference evidence="11" key="1">
    <citation type="journal article" date="2021" name="PeerJ">
        <title>Extensive microbial diversity within the chicken gut microbiome revealed by metagenomics and culture.</title>
        <authorList>
            <person name="Gilroy R."/>
            <person name="Ravi A."/>
            <person name="Getino M."/>
            <person name="Pursley I."/>
            <person name="Horton D.L."/>
            <person name="Alikhan N.F."/>
            <person name="Baker D."/>
            <person name="Gharbi K."/>
            <person name="Hall N."/>
            <person name="Watson M."/>
            <person name="Adriaenssens E.M."/>
            <person name="Foster-Nyarko E."/>
            <person name="Jarju S."/>
            <person name="Secka A."/>
            <person name="Antonio M."/>
            <person name="Oren A."/>
            <person name="Chaudhuri R.R."/>
            <person name="La Ragione R."/>
            <person name="Hildebrand F."/>
            <person name="Pallen M.J."/>
        </authorList>
    </citation>
    <scope>NUCLEOTIDE SEQUENCE</scope>
    <source>
        <strain evidence="11">ChiSxjej5B17-1746</strain>
    </source>
</reference>
<comment type="function">
    <text evidence="10">Catalyzes the synthesis of alpha-ribazole-5'-phosphate from nicotinate mononucleotide (NAMN) and 5,6-dimethylbenzimidazole (DMB).</text>
</comment>
<dbReference type="CDD" id="cd02439">
    <property type="entry name" value="DMB-PRT_CobT"/>
    <property type="match status" value="1"/>
</dbReference>
<dbReference type="GO" id="GO:0009236">
    <property type="term" value="P:cobalamin biosynthetic process"/>
    <property type="evidence" value="ECO:0007669"/>
    <property type="project" value="UniProtKB-UniRule"/>
</dbReference>
<gene>
    <name evidence="10 11" type="primary">cobT</name>
    <name evidence="11" type="ORF">H9874_10565</name>
</gene>
<protein>
    <recommendedName>
        <fullName evidence="4 10">Nicotinate-nucleotide--dimethylbenzimidazole phosphoribosyltransferase</fullName>
        <shortName evidence="10">NN:DBI PRT</shortName>
        <ecNumber evidence="3 10">2.4.2.21</ecNumber>
    </recommendedName>
    <alternativeName>
        <fullName evidence="8 10">N(1)-alpha-phosphoribosyltransferase</fullName>
    </alternativeName>
</protein>
<keyword evidence="6 10" id="KW-0328">Glycosyltransferase</keyword>
<dbReference type="NCBIfam" id="NF000996">
    <property type="entry name" value="PRK00105.1"/>
    <property type="match status" value="1"/>
</dbReference>
<dbReference type="Gene3D" id="3.40.50.10210">
    <property type="match status" value="1"/>
</dbReference>
<dbReference type="PANTHER" id="PTHR43463">
    <property type="entry name" value="NICOTINATE-NUCLEOTIDE--DIMETHYLBENZIMIDAZOLE PHOSPHORIBOSYLTRANSFERASE"/>
    <property type="match status" value="1"/>
</dbReference>
<comment type="pathway">
    <text evidence="1 10">Nucleoside biosynthesis; alpha-ribazole biosynthesis; alpha-ribazole from 5,6-dimethylbenzimidazole: step 1/2.</text>
</comment>
<evidence type="ECO:0000256" key="1">
    <source>
        <dbReference type="ARBA" id="ARBA00005049"/>
    </source>
</evidence>
<evidence type="ECO:0000313" key="12">
    <source>
        <dbReference type="Proteomes" id="UP000824264"/>
    </source>
</evidence>
<comment type="catalytic activity">
    <reaction evidence="9 10">
        <text>5,6-dimethylbenzimidazole + nicotinate beta-D-ribonucleotide = alpha-ribazole 5'-phosphate + nicotinate + H(+)</text>
        <dbReference type="Rhea" id="RHEA:11196"/>
        <dbReference type="ChEBI" id="CHEBI:15378"/>
        <dbReference type="ChEBI" id="CHEBI:15890"/>
        <dbReference type="ChEBI" id="CHEBI:32544"/>
        <dbReference type="ChEBI" id="CHEBI:57502"/>
        <dbReference type="ChEBI" id="CHEBI:57918"/>
        <dbReference type="EC" id="2.4.2.21"/>
    </reaction>
</comment>
<dbReference type="Pfam" id="PF02277">
    <property type="entry name" value="DBI_PRT"/>
    <property type="match status" value="1"/>
</dbReference>
<organism evidence="11 12">
    <name type="scientific">Candidatus Bilophila faecipullorum</name>
    <dbReference type="NCBI Taxonomy" id="2838482"/>
    <lineage>
        <taxon>Bacteria</taxon>
        <taxon>Pseudomonadati</taxon>
        <taxon>Thermodesulfobacteriota</taxon>
        <taxon>Desulfovibrionia</taxon>
        <taxon>Desulfovibrionales</taxon>
        <taxon>Desulfovibrionaceae</taxon>
        <taxon>Bilophila</taxon>
    </lineage>
</organism>
<evidence type="ECO:0000256" key="4">
    <source>
        <dbReference type="ARBA" id="ARBA00015486"/>
    </source>
</evidence>
<dbReference type="InterPro" id="IPR036087">
    <property type="entry name" value="Nict_dMeBzImd_PRibTrfase_sf"/>
</dbReference>
<dbReference type="NCBIfam" id="TIGR03160">
    <property type="entry name" value="cobT_DBIPRT"/>
    <property type="match status" value="1"/>
</dbReference>
<evidence type="ECO:0000256" key="10">
    <source>
        <dbReference type="HAMAP-Rule" id="MF_00230"/>
    </source>
</evidence>